<organism evidence="1 2">
    <name type="scientific">Cohnella terricola</name>
    <dbReference type="NCBI Taxonomy" id="1289167"/>
    <lineage>
        <taxon>Bacteria</taxon>
        <taxon>Bacillati</taxon>
        <taxon>Bacillota</taxon>
        <taxon>Bacilli</taxon>
        <taxon>Bacillales</taxon>
        <taxon>Paenibacillaceae</taxon>
        <taxon>Cohnella</taxon>
    </lineage>
</organism>
<keyword evidence="2" id="KW-1185">Reference proteome</keyword>
<dbReference type="EMBL" id="VNJJ01000004">
    <property type="protein sequence ID" value="TVY01432.1"/>
    <property type="molecule type" value="Genomic_DNA"/>
</dbReference>
<dbReference type="Proteomes" id="UP000316330">
    <property type="component" value="Unassembled WGS sequence"/>
</dbReference>
<sequence length="59" mass="7298">MSHLEMLRRRSEILRRNIGTMIIKENKSGMNLQENRFYHQLIRKWHENEHEIHAMNKKA</sequence>
<dbReference type="OrthoDB" id="2628989at2"/>
<reference evidence="1 2" key="1">
    <citation type="submission" date="2019-07" db="EMBL/GenBank/DDBJ databases">
        <authorList>
            <person name="Kim J."/>
        </authorList>
    </citation>
    <scope>NUCLEOTIDE SEQUENCE [LARGE SCALE GENOMIC DNA]</scope>
    <source>
        <strain evidence="1 2">G13</strain>
    </source>
</reference>
<comment type="caution">
    <text evidence="1">The sequence shown here is derived from an EMBL/GenBank/DDBJ whole genome shotgun (WGS) entry which is preliminary data.</text>
</comment>
<gene>
    <name evidence="1" type="ORF">FPZ45_09870</name>
</gene>
<proteinExistence type="predicted"/>
<evidence type="ECO:0000313" key="1">
    <source>
        <dbReference type="EMBL" id="TVY01432.1"/>
    </source>
</evidence>
<name>A0A559JNH3_9BACL</name>
<dbReference type="RefSeq" id="WP_144700748.1">
    <property type="nucleotide sequence ID" value="NZ_VNJJ01000004.1"/>
</dbReference>
<evidence type="ECO:0000313" key="2">
    <source>
        <dbReference type="Proteomes" id="UP000316330"/>
    </source>
</evidence>
<accession>A0A559JNH3</accession>
<dbReference type="AlphaFoldDB" id="A0A559JNH3"/>
<protein>
    <submittedName>
        <fullName evidence="1">Uncharacterized protein</fullName>
    </submittedName>
</protein>